<evidence type="ECO:0000313" key="3">
    <source>
        <dbReference type="Proteomes" id="UP000663828"/>
    </source>
</evidence>
<dbReference type="EMBL" id="CAJNOJ010000084">
    <property type="protein sequence ID" value="CAF1066122.1"/>
    <property type="molecule type" value="Genomic_DNA"/>
</dbReference>
<dbReference type="Proteomes" id="UP000663852">
    <property type="component" value="Unassembled WGS sequence"/>
</dbReference>
<evidence type="ECO:0008006" key="5">
    <source>
        <dbReference type="Google" id="ProtNLM"/>
    </source>
</evidence>
<gene>
    <name evidence="2" type="ORF">EDS130_LOCUS18187</name>
    <name evidence="1" type="ORF">XAT740_LOCUS1357</name>
</gene>
<proteinExistence type="predicted"/>
<dbReference type="Proteomes" id="UP000663828">
    <property type="component" value="Unassembled WGS sequence"/>
</dbReference>
<protein>
    <recommendedName>
        <fullName evidence="5">B box-type domain-containing protein</fullName>
    </recommendedName>
</protein>
<comment type="caution">
    <text evidence="2">The sequence shown here is derived from an EMBL/GenBank/DDBJ whole genome shotgun (WGS) entry which is preliminary data.</text>
</comment>
<dbReference type="OrthoDB" id="9990079at2759"/>
<evidence type="ECO:0000313" key="4">
    <source>
        <dbReference type="Proteomes" id="UP000663852"/>
    </source>
</evidence>
<dbReference type="AlphaFoldDB" id="A0A814LJQ7"/>
<sequence length="374" mass="43028">MASTNERRPCSQCNKGAGVAICQGCQLSFCIKHFGEHRQELSHQLEIIGLEHDEFRKDLNQYDTETTLLDRINTWEQESIGKIQTAAEIARVELRELLRKHQEEMSTTVRRMTDELQSSRESFDYTETDIEKWARQLQDLRKLLECPPPIGICEDNASQPTVRLIRVHGHQTPSPTSSIKQPLRRLYSTIDAPTVVSAAAAAANMTEKLDYSLCQERFDDIDGKLKTLEDDHVVMCYCRTFLFPSIVYGSNRYSKGKHRIRLRVEQIHDSIFVGVTNAVEDIKRADLFDRSLFGWWDLVRPVAAGHVQKSDDDKVIRPGDDITLIVDCDSEQIQLRHHRTDRLVELLVDVVMCPFPWRMAIKIRSEGDLVRILP</sequence>
<name>A0A814LJQ7_ADIRI</name>
<accession>A0A814LJQ7</accession>
<reference evidence="2" key="1">
    <citation type="submission" date="2021-02" db="EMBL/GenBank/DDBJ databases">
        <authorList>
            <person name="Nowell W R."/>
        </authorList>
    </citation>
    <scope>NUCLEOTIDE SEQUENCE</scope>
</reference>
<keyword evidence="3" id="KW-1185">Reference proteome</keyword>
<organism evidence="2 4">
    <name type="scientific">Adineta ricciae</name>
    <name type="common">Rotifer</name>
    <dbReference type="NCBI Taxonomy" id="249248"/>
    <lineage>
        <taxon>Eukaryota</taxon>
        <taxon>Metazoa</taxon>
        <taxon>Spiralia</taxon>
        <taxon>Gnathifera</taxon>
        <taxon>Rotifera</taxon>
        <taxon>Eurotatoria</taxon>
        <taxon>Bdelloidea</taxon>
        <taxon>Adinetida</taxon>
        <taxon>Adinetidae</taxon>
        <taxon>Adineta</taxon>
    </lineage>
</organism>
<evidence type="ECO:0000313" key="2">
    <source>
        <dbReference type="EMBL" id="CAF1066122.1"/>
    </source>
</evidence>
<dbReference type="EMBL" id="CAJNOR010000041">
    <property type="protein sequence ID" value="CAF0769148.1"/>
    <property type="molecule type" value="Genomic_DNA"/>
</dbReference>
<evidence type="ECO:0000313" key="1">
    <source>
        <dbReference type="EMBL" id="CAF0769148.1"/>
    </source>
</evidence>